<accession>A0A2P2P6C7</accession>
<protein>
    <submittedName>
        <fullName evidence="1">Uncharacterized protein</fullName>
    </submittedName>
</protein>
<dbReference type="AlphaFoldDB" id="A0A2P2P6C7"/>
<name>A0A2P2P6C7_RHIMU</name>
<dbReference type="EMBL" id="GGEC01069814">
    <property type="protein sequence ID" value="MBX50298.1"/>
    <property type="molecule type" value="Transcribed_RNA"/>
</dbReference>
<reference evidence="1" key="1">
    <citation type="submission" date="2018-02" db="EMBL/GenBank/DDBJ databases">
        <title>Rhizophora mucronata_Transcriptome.</title>
        <authorList>
            <person name="Meera S.P."/>
            <person name="Sreeshan A."/>
            <person name="Augustine A."/>
        </authorList>
    </citation>
    <scope>NUCLEOTIDE SEQUENCE</scope>
    <source>
        <tissue evidence="1">Leaf</tissue>
    </source>
</reference>
<proteinExistence type="predicted"/>
<organism evidence="1">
    <name type="scientific">Rhizophora mucronata</name>
    <name type="common">Asiatic mangrove</name>
    <dbReference type="NCBI Taxonomy" id="61149"/>
    <lineage>
        <taxon>Eukaryota</taxon>
        <taxon>Viridiplantae</taxon>
        <taxon>Streptophyta</taxon>
        <taxon>Embryophyta</taxon>
        <taxon>Tracheophyta</taxon>
        <taxon>Spermatophyta</taxon>
        <taxon>Magnoliopsida</taxon>
        <taxon>eudicotyledons</taxon>
        <taxon>Gunneridae</taxon>
        <taxon>Pentapetalae</taxon>
        <taxon>rosids</taxon>
        <taxon>fabids</taxon>
        <taxon>Malpighiales</taxon>
        <taxon>Rhizophoraceae</taxon>
        <taxon>Rhizophora</taxon>
    </lineage>
</organism>
<sequence>MKVIYHPHFHNTSPKTSFLNPQSNPLTYKLHFHQDMQKEHSWPK</sequence>
<evidence type="ECO:0000313" key="1">
    <source>
        <dbReference type="EMBL" id="MBX50298.1"/>
    </source>
</evidence>